<evidence type="ECO:0000256" key="6">
    <source>
        <dbReference type="SAM" id="Phobius"/>
    </source>
</evidence>
<feature type="transmembrane region" description="Helical" evidence="6">
    <location>
        <begin position="687"/>
        <end position="711"/>
    </location>
</feature>
<feature type="transmembrane region" description="Helical" evidence="6">
    <location>
        <begin position="343"/>
        <end position="370"/>
    </location>
</feature>
<evidence type="ECO:0000256" key="3">
    <source>
        <dbReference type="ARBA" id="ARBA00022692"/>
    </source>
</evidence>
<evidence type="ECO:0000313" key="9">
    <source>
        <dbReference type="EMBL" id="GAA4300314.1"/>
    </source>
</evidence>
<evidence type="ECO:0000259" key="8">
    <source>
        <dbReference type="Pfam" id="PF12704"/>
    </source>
</evidence>
<keyword evidence="5 6" id="KW-0472">Membrane</keyword>
<keyword evidence="3 6" id="KW-0812">Transmembrane</keyword>
<feature type="transmembrane region" description="Helical" evidence="6">
    <location>
        <begin position="296"/>
        <end position="318"/>
    </location>
</feature>
<dbReference type="PANTHER" id="PTHR30572">
    <property type="entry name" value="MEMBRANE COMPONENT OF TRANSPORTER-RELATED"/>
    <property type="match status" value="1"/>
</dbReference>
<comment type="caution">
    <text evidence="9">The sequence shown here is derived from an EMBL/GenBank/DDBJ whole genome shotgun (WGS) entry which is preliminary data.</text>
</comment>
<feature type="transmembrane region" description="Helical" evidence="6">
    <location>
        <begin position="21"/>
        <end position="42"/>
    </location>
</feature>
<proteinExistence type="predicted"/>
<evidence type="ECO:0000313" key="10">
    <source>
        <dbReference type="Proteomes" id="UP001501207"/>
    </source>
</evidence>
<organism evidence="9 10">
    <name type="scientific">Compostibacter hankyongensis</name>
    <dbReference type="NCBI Taxonomy" id="1007089"/>
    <lineage>
        <taxon>Bacteria</taxon>
        <taxon>Pseudomonadati</taxon>
        <taxon>Bacteroidota</taxon>
        <taxon>Chitinophagia</taxon>
        <taxon>Chitinophagales</taxon>
        <taxon>Chitinophagaceae</taxon>
        <taxon>Compostibacter</taxon>
    </lineage>
</organism>
<feature type="transmembrane region" description="Helical" evidence="6">
    <location>
        <begin position="771"/>
        <end position="791"/>
    </location>
</feature>
<dbReference type="Proteomes" id="UP001501207">
    <property type="component" value="Unassembled WGS sequence"/>
</dbReference>
<feature type="transmembrane region" description="Helical" evidence="6">
    <location>
        <begin position="438"/>
        <end position="459"/>
    </location>
</feature>
<evidence type="ECO:0000256" key="4">
    <source>
        <dbReference type="ARBA" id="ARBA00022989"/>
    </source>
</evidence>
<dbReference type="EMBL" id="BAABFN010000001">
    <property type="protein sequence ID" value="GAA4300314.1"/>
    <property type="molecule type" value="Genomic_DNA"/>
</dbReference>
<evidence type="ECO:0000259" key="7">
    <source>
        <dbReference type="Pfam" id="PF02687"/>
    </source>
</evidence>
<gene>
    <name evidence="9" type="ORF">GCM10023143_01150</name>
</gene>
<accession>A0ABP8FCZ6</accession>
<dbReference type="PROSITE" id="PS51257">
    <property type="entry name" value="PROKAR_LIPOPROTEIN"/>
    <property type="match status" value="1"/>
</dbReference>
<keyword evidence="4 6" id="KW-1133">Transmembrane helix</keyword>
<dbReference type="Pfam" id="PF02687">
    <property type="entry name" value="FtsX"/>
    <property type="match status" value="2"/>
</dbReference>
<dbReference type="InterPro" id="IPR050250">
    <property type="entry name" value="Macrolide_Exporter_MacB"/>
</dbReference>
<feature type="domain" description="MacB-like periplasmic core" evidence="8">
    <location>
        <begin position="20"/>
        <end position="236"/>
    </location>
</feature>
<feature type="domain" description="ABC3 transporter permease C-terminal" evidence="7">
    <location>
        <begin position="689"/>
        <end position="799"/>
    </location>
</feature>
<feature type="transmembrane region" description="Helical" evidence="6">
    <location>
        <begin position="390"/>
        <end position="417"/>
    </location>
</feature>
<dbReference type="InterPro" id="IPR003838">
    <property type="entry name" value="ABC3_permease_C"/>
</dbReference>
<evidence type="ECO:0000256" key="1">
    <source>
        <dbReference type="ARBA" id="ARBA00004651"/>
    </source>
</evidence>
<protein>
    <submittedName>
        <fullName evidence="9">ABC transporter permease</fullName>
    </submittedName>
</protein>
<evidence type="ECO:0000256" key="5">
    <source>
        <dbReference type="ARBA" id="ARBA00023136"/>
    </source>
</evidence>
<dbReference type="Pfam" id="PF12704">
    <property type="entry name" value="MacB_PCD"/>
    <property type="match status" value="1"/>
</dbReference>
<evidence type="ECO:0000256" key="2">
    <source>
        <dbReference type="ARBA" id="ARBA00022475"/>
    </source>
</evidence>
<name>A0ABP8FCZ6_9BACT</name>
<keyword evidence="10" id="KW-1185">Reference proteome</keyword>
<feature type="domain" description="ABC3 transporter permease C-terminal" evidence="7">
    <location>
        <begin position="302"/>
        <end position="416"/>
    </location>
</feature>
<reference evidence="10" key="1">
    <citation type="journal article" date="2019" name="Int. J. Syst. Evol. Microbiol.">
        <title>The Global Catalogue of Microorganisms (GCM) 10K type strain sequencing project: providing services to taxonomists for standard genome sequencing and annotation.</title>
        <authorList>
            <consortium name="The Broad Institute Genomics Platform"/>
            <consortium name="The Broad Institute Genome Sequencing Center for Infectious Disease"/>
            <person name="Wu L."/>
            <person name="Ma J."/>
        </authorList>
    </citation>
    <scope>NUCLEOTIDE SEQUENCE [LARGE SCALE GENOMIC DNA]</scope>
    <source>
        <strain evidence="10">JCM 17664</strain>
    </source>
</reference>
<comment type="subcellular location">
    <subcellularLocation>
        <location evidence="1">Cell membrane</location>
        <topology evidence="1">Multi-pass membrane protein</topology>
    </subcellularLocation>
</comment>
<dbReference type="InterPro" id="IPR025857">
    <property type="entry name" value="MacB_PCD"/>
</dbReference>
<sequence>MFRNYFKTAWRNLIKNKINSAINITGLAIGLACFLLIALYVADEMSYDHFYPNKERIYRVNSDLRFGGENMRMAQTSDMMGPLLKKDYPQVEQYTRIYTNDGSRLIKRGDDYINEEEVASVDSTFFDVFQLPVISGDIRHALDAPNTVVLTATAAEKYFGNKDALGKSIQVKYGASVRPFKITAIVKDIPANSHFHFDFFFSMKNVDYNWGAVTSHNFYTYLLLKKGTDYKAFEKNFPDYIKKHVVPYASKYMSINSIEEFEGAGNKISYSLMPLTDIHLHSDRTSEISPGGNIQYIYIFSAVALFILIIACINFMNLTTARSAVRAREVGIRKVLGTERRQLVLQFLLESVLMVVLALALAVVIDFFAINAFNNLAAKQLKIASLLSPRFIIILVLLPVVVGIFSGSYPAFFLSGFKPIEVLKGKLRMGVKSGSFRNVLVVFQFATSIILIIATIVIYRQLHYIQTKNIGFTKDQVLVVKNTGSLNSNAEAFKNEVLKLPGVKMGTFSGYLPVSDAFRGDNTYSTEAVMTSENGFSMQNWNVDYDYISTLGMQIIKGRDFSRDYGEDSTGIIVNEAAAKFLGTNDPVGKSVYTSDIDGNVEKYHVIGVVKNFNYESLRSSIGPLCLLLKPSPYTASFKINASDVSGLISRIKSIWGKLAPGMPFSYRFLDDAFNDMYKAESRAGTIAMLFSALAIFIACLGLFGLAMFVVEQRTKEIGIRKVLGASNTGIMQLLSKDFIKLVFIAFVIAAPAGWFVMNRWLQDFAYRTNITWWTFALAGGSALMIALFTVSFQSVKAAVANPVKSLRIE</sequence>
<dbReference type="PANTHER" id="PTHR30572:SF18">
    <property type="entry name" value="ABC-TYPE MACROLIDE FAMILY EXPORT SYSTEM PERMEASE COMPONENT 2"/>
    <property type="match status" value="1"/>
</dbReference>
<feature type="transmembrane region" description="Helical" evidence="6">
    <location>
        <begin position="739"/>
        <end position="759"/>
    </location>
</feature>
<keyword evidence="2" id="KW-1003">Cell membrane</keyword>